<proteinExistence type="predicted"/>
<protein>
    <submittedName>
        <fullName evidence="2">Uncharacterized protein</fullName>
    </submittedName>
</protein>
<dbReference type="Proteomes" id="UP001234178">
    <property type="component" value="Unassembled WGS sequence"/>
</dbReference>
<sequence>MPRMDSTERESESVCVYHCHGAFMVCFGFLGNASSCSLVWFAGAYLSDLLVKQQPCIRPYCLPCFSVKCCESLTYA</sequence>
<name>A0ABR0AX42_9CRUS</name>
<evidence type="ECO:0000313" key="3">
    <source>
        <dbReference type="Proteomes" id="UP001234178"/>
    </source>
</evidence>
<evidence type="ECO:0000313" key="2">
    <source>
        <dbReference type="EMBL" id="KAK4029698.1"/>
    </source>
</evidence>
<dbReference type="EMBL" id="JAOYFB010000039">
    <property type="protein sequence ID" value="KAK4029698.1"/>
    <property type="molecule type" value="Genomic_DNA"/>
</dbReference>
<accession>A0ABR0AX42</accession>
<comment type="caution">
    <text evidence="2">The sequence shown here is derived from an EMBL/GenBank/DDBJ whole genome shotgun (WGS) entry which is preliminary data.</text>
</comment>
<evidence type="ECO:0000256" key="1">
    <source>
        <dbReference type="SAM" id="Phobius"/>
    </source>
</evidence>
<organism evidence="2 3">
    <name type="scientific">Daphnia magna</name>
    <dbReference type="NCBI Taxonomy" id="35525"/>
    <lineage>
        <taxon>Eukaryota</taxon>
        <taxon>Metazoa</taxon>
        <taxon>Ecdysozoa</taxon>
        <taxon>Arthropoda</taxon>
        <taxon>Crustacea</taxon>
        <taxon>Branchiopoda</taxon>
        <taxon>Diplostraca</taxon>
        <taxon>Cladocera</taxon>
        <taxon>Anomopoda</taxon>
        <taxon>Daphniidae</taxon>
        <taxon>Daphnia</taxon>
    </lineage>
</organism>
<keyword evidence="1" id="KW-0472">Membrane</keyword>
<feature type="transmembrane region" description="Helical" evidence="1">
    <location>
        <begin position="21"/>
        <end position="42"/>
    </location>
</feature>
<keyword evidence="1" id="KW-0812">Transmembrane</keyword>
<gene>
    <name evidence="2" type="ORF">OUZ56_022665</name>
</gene>
<keyword evidence="3" id="KW-1185">Reference proteome</keyword>
<keyword evidence="1" id="KW-1133">Transmembrane helix</keyword>
<reference evidence="2 3" key="1">
    <citation type="journal article" date="2023" name="Nucleic Acids Res.">
        <title>The hologenome of Daphnia magna reveals possible DNA methylation and microbiome-mediated evolution of the host genome.</title>
        <authorList>
            <person name="Chaturvedi A."/>
            <person name="Li X."/>
            <person name="Dhandapani V."/>
            <person name="Marshall H."/>
            <person name="Kissane S."/>
            <person name="Cuenca-Cambronero M."/>
            <person name="Asole G."/>
            <person name="Calvet F."/>
            <person name="Ruiz-Romero M."/>
            <person name="Marangio P."/>
            <person name="Guigo R."/>
            <person name="Rago D."/>
            <person name="Mirbahai L."/>
            <person name="Eastwood N."/>
            <person name="Colbourne J.K."/>
            <person name="Zhou J."/>
            <person name="Mallon E."/>
            <person name="Orsini L."/>
        </authorList>
    </citation>
    <scope>NUCLEOTIDE SEQUENCE [LARGE SCALE GENOMIC DNA]</scope>
    <source>
        <strain evidence="2">LRV0_1</strain>
    </source>
</reference>